<dbReference type="AlphaFoldDB" id="A0AA38HPF7"/>
<sequence length="366" mass="43736">MCTQVIEPLKRPFTCTGYIPPYECEVCPTFQTNLLTRFREHLSEKHTQDSHQLIYKCLQCDFTSYSKFLLIRHTLFTVSHSNLTKHYAFGVYQCKWCLYTTHWKNDVPMHVLTQHTKLAQVRASIYIEGKDFPKSRKRRSRRGRERRFRCTQCSYSALYNAELKSHILLKHTSEDQIQWLECEQCAAKFKLQAHLNRHAKVRHPNPEEVRWFDCDFCNYKCKQKYILNRHIKLNHVSEEEIRWFKCAVCPFKTKRKRDLVSHNLKKHGIAESGKYFQCPHCAFRGIHKFQFNVHLKTHSTEESDWFKCDYCEFKTIRKFSLKEHLLHRHTDPAKIEWCVCEGCGFKGKTKHALQKHVRRVCGKGKT</sequence>
<keyword evidence="1" id="KW-0479">Metal-binding</keyword>
<keyword evidence="4" id="KW-0862">Zinc</keyword>
<evidence type="ECO:0000313" key="7">
    <source>
        <dbReference type="EMBL" id="KAJ3641395.1"/>
    </source>
</evidence>
<dbReference type="PANTHER" id="PTHR24379">
    <property type="entry name" value="KRAB AND ZINC FINGER DOMAIN-CONTAINING"/>
    <property type="match status" value="1"/>
</dbReference>
<evidence type="ECO:0000259" key="6">
    <source>
        <dbReference type="PROSITE" id="PS50157"/>
    </source>
</evidence>
<proteinExistence type="predicted"/>
<dbReference type="SMART" id="SM00355">
    <property type="entry name" value="ZnF_C2H2"/>
    <property type="match status" value="10"/>
</dbReference>
<feature type="domain" description="C2H2-type" evidence="6">
    <location>
        <begin position="180"/>
        <end position="208"/>
    </location>
</feature>
<evidence type="ECO:0000313" key="8">
    <source>
        <dbReference type="Proteomes" id="UP001168821"/>
    </source>
</evidence>
<evidence type="ECO:0000256" key="5">
    <source>
        <dbReference type="PROSITE-ProRule" id="PRU00042"/>
    </source>
</evidence>
<dbReference type="PROSITE" id="PS50157">
    <property type="entry name" value="ZINC_FINGER_C2H2_2"/>
    <property type="match status" value="4"/>
</dbReference>
<evidence type="ECO:0000256" key="1">
    <source>
        <dbReference type="ARBA" id="ARBA00022723"/>
    </source>
</evidence>
<reference evidence="7" key="1">
    <citation type="journal article" date="2023" name="G3 (Bethesda)">
        <title>Whole genome assemblies of Zophobas morio and Tenebrio molitor.</title>
        <authorList>
            <person name="Kaur S."/>
            <person name="Stinson S.A."/>
            <person name="diCenzo G.C."/>
        </authorList>
    </citation>
    <scope>NUCLEOTIDE SEQUENCE</scope>
    <source>
        <strain evidence="7">QUZm001</strain>
    </source>
</reference>
<dbReference type="PANTHER" id="PTHR24379:SF121">
    <property type="entry name" value="C2H2-TYPE DOMAIN-CONTAINING PROTEIN"/>
    <property type="match status" value="1"/>
</dbReference>
<name>A0AA38HPF7_9CUCU</name>
<dbReference type="Proteomes" id="UP001168821">
    <property type="component" value="Unassembled WGS sequence"/>
</dbReference>
<dbReference type="InterPro" id="IPR036236">
    <property type="entry name" value="Znf_C2H2_sf"/>
</dbReference>
<evidence type="ECO:0000256" key="2">
    <source>
        <dbReference type="ARBA" id="ARBA00022737"/>
    </source>
</evidence>
<evidence type="ECO:0000256" key="3">
    <source>
        <dbReference type="ARBA" id="ARBA00022771"/>
    </source>
</evidence>
<comment type="caution">
    <text evidence="7">The sequence shown here is derived from an EMBL/GenBank/DDBJ whole genome shotgun (WGS) entry which is preliminary data.</text>
</comment>
<dbReference type="PROSITE" id="PS00028">
    <property type="entry name" value="ZINC_FINGER_C2H2_1"/>
    <property type="match status" value="2"/>
</dbReference>
<gene>
    <name evidence="7" type="ORF">Zmor_027905</name>
</gene>
<dbReference type="Gene3D" id="3.30.160.60">
    <property type="entry name" value="Classic Zinc Finger"/>
    <property type="match status" value="5"/>
</dbReference>
<organism evidence="7 8">
    <name type="scientific">Zophobas morio</name>
    <dbReference type="NCBI Taxonomy" id="2755281"/>
    <lineage>
        <taxon>Eukaryota</taxon>
        <taxon>Metazoa</taxon>
        <taxon>Ecdysozoa</taxon>
        <taxon>Arthropoda</taxon>
        <taxon>Hexapoda</taxon>
        <taxon>Insecta</taxon>
        <taxon>Pterygota</taxon>
        <taxon>Neoptera</taxon>
        <taxon>Endopterygota</taxon>
        <taxon>Coleoptera</taxon>
        <taxon>Polyphaga</taxon>
        <taxon>Cucujiformia</taxon>
        <taxon>Tenebrionidae</taxon>
        <taxon>Zophobas</taxon>
    </lineage>
</organism>
<dbReference type="EMBL" id="JALNTZ010000009">
    <property type="protein sequence ID" value="KAJ3641395.1"/>
    <property type="molecule type" value="Genomic_DNA"/>
</dbReference>
<keyword evidence="8" id="KW-1185">Reference proteome</keyword>
<dbReference type="InterPro" id="IPR013087">
    <property type="entry name" value="Znf_C2H2_type"/>
</dbReference>
<accession>A0AA38HPF7</accession>
<keyword evidence="3 5" id="KW-0863">Zinc-finger</keyword>
<protein>
    <recommendedName>
        <fullName evidence="6">C2H2-type domain-containing protein</fullName>
    </recommendedName>
</protein>
<dbReference type="SUPFAM" id="SSF57667">
    <property type="entry name" value="beta-beta-alpha zinc fingers"/>
    <property type="match status" value="2"/>
</dbReference>
<evidence type="ECO:0000256" key="4">
    <source>
        <dbReference type="ARBA" id="ARBA00022833"/>
    </source>
</evidence>
<feature type="domain" description="C2H2-type" evidence="6">
    <location>
        <begin position="148"/>
        <end position="176"/>
    </location>
</feature>
<feature type="domain" description="C2H2-type" evidence="6">
    <location>
        <begin position="276"/>
        <end position="303"/>
    </location>
</feature>
<feature type="domain" description="C2H2-type" evidence="6">
    <location>
        <begin position="212"/>
        <end position="240"/>
    </location>
</feature>
<dbReference type="GO" id="GO:0008270">
    <property type="term" value="F:zinc ion binding"/>
    <property type="evidence" value="ECO:0007669"/>
    <property type="project" value="UniProtKB-KW"/>
</dbReference>
<keyword evidence="2" id="KW-0677">Repeat</keyword>
<dbReference type="FunFam" id="3.30.160.60:FF:002203">
    <property type="entry name" value="Zinc finger protein 142-like Protein"/>
    <property type="match status" value="1"/>
</dbReference>